<dbReference type="InterPro" id="IPR029062">
    <property type="entry name" value="Class_I_gatase-like"/>
</dbReference>
<accession>A0ABS4KI35</accession>
<sequence>MKEKITVPEAAKLLGMPAEFLRAGLRHQRLPFGFAVQHHPEKSSRWTYYINPKKLKEYIEGE</sequence>
<organism evidence="1 2">
    <name type="scientific">Acetoanaerobium pronyense</name>
    <dbReference type="NCBI Taxonomy" id="1482736"/>
    <lineage>
        <taxon>Bacteria</taxon>
        <taxon>Bacillati</taxon>
        <taxon>Bacillota</taxon>
        <taxon>Clostridia</taxon>
        <taxon>Peptostreptococcales</taxon>
        <taxon>Filifactoraceae</taxon>
        <taxon>Acetoanaerobium</taxon>
    </lineage>
</organism>
<dbReference type="SUPFAM" id="SSF52317">
    <property type="entry name" value="Class I glutamine amidotransferase-like"/>
    <property type="match status" value="1"/>
</dbReference>
<gene>
    <name evidence="1" type="ORF">J2Z35_001241</name>
</gene>
<evidence type="ECO:0008006" key="3">
    <source>
        <dbReference type="Google" id="ProtNLM"/>
    </source>
</evidence>
<protein>
    <recommendedName>
        <fullName evidence="3">Helix-turn-helix domain-containing protein</fullName>
    </recommendedName>
</protein>
<name>A0ABS4KI35_9FIRM</name>
<comment type="caution">
    <text evidence="1">The sequence shown here is derived from an EMBL/GenBank/DDBJ whole genome shotgun (WGS) entry which is preliminary data.</text>
</comment>
<proteinExistence type="predicted"/>
<dbReference type="Proteomes" id="UP001314903">
    <property type="component" value="Unassembled WGS sequence"/>
</dbReference>
<keyword evidence="2" id="KW-1185">Reference proteome</keyword>
<evidence type="ECO:0000313" key="2">
    <source>
        <dbReference type="Proteomes" id="UP001314903"/>
    </source>
</evidence>
<reference evidence="1 2" key="1">
    <citation type="submission" date="2021-03" db="EMBL/GenBank/DDBJ databases">
        <title>Genomic Encyclopedia of Type Strains, Phase IV (KMG-IV): sequencing the most valuable type-strain genomes for metagenomic binning, comparative biology and taxonomic classification.</title>
        <authorList>
            <person name="Goeker M."/>
        </authorList>
    </citation>
    <scope>NUCLEOTIDE SEQUENCE [LARGE SCALE GENOMIC DNA]</scope>
    <source>
        <strain evidence="1 2">DSM 27512</strain>
    </source>
</reference>
<dbReference type="EMBL" id="JAGGLI010000011">
    <property type="protein sequence ID" value="MBP2027447.1"/>
    <property type="molecule type" value="Genomic_DNA"/>
</dbReference>
<dbReference type="RefSeq" id="WP_209660550.1">
    <property type="nucleotide sequence ID" value="NZ_JAGGLI010000011.1"/>
</dbReference>
<evidence type="ECO:0000313" key="1">
    <source>
        <dbReference type="EMBL" id="MBP2027447.1"/>
    </source>
</evidence>